<dbReference type="RefSeq" id="WP_075856301.1">
    <property type="nucleotide sequence ID" value="NZ_FMAC01000013.1"/>
</dbReference>
<dbReference type="Proteomes" id="UP000186228">
    <property type="component" value="Unassembled WGS sequence"/>
</dbReference>
<dbReference type="PROSITE" id="PS00775">
    <property type="entry name" value="GLYCOSYL_HYDROL_F3"/>
    <property type="match status" value="1"/>
</dbReference>
<keyword evidence="8" id="KW-1185">Reference proteome</keyword>
<dbReference type="InterPro" id="IPR026891">
    <property type="entry name" value="Fn3-like"/>
</dbReference>
<dbReference type="InterPro" id="IPR036962">
    <property type="entry name" value="Glyco_hydro_3_N_sf"/>
</dbReference>
<evidence type="ECO:0000256" key="1">
    <source>
        <dbReference type="ARBA" id="ARBA00005336"/>
    </source>
</evidence>
<dbReference type="InterPro" id="IPR019800">
    <property type="entry name" value="Glyco_hydro_3_AS"/>
</dbReference>
<dbReference type="Gene3D" id="2.60.40.10">
    <property type="entry name" value="Immunoglobulins"/>
    <property type="match status" value="1"/>
</dbReference>
<keyword evidence="4 5" id="KW-0326">Glycosidase</keyword>
<keyword evidence="2 5" id="KW-0378">Hydrolase</keyword>
<dbReference type="PANTHER" id="PTHR42715">
    <property type="entry name" value="BETA-GLUCOSIDASE"/>
    <property type="match status" value="1"/>
</dbReference>
<dbReference type="Pfam" id="PF14310">
    <property type="entry name" value="Fn3-like"/>
    <property type="match status" value="1"/>
</dbReference>
<dbReference type="InterPro" id="IPR036881">
    <property type="entry name" value="Glyco_hydro_3_C_sf"/>
</dbReference>
<evidence type="ECO:0000313" key="7">
    <source>
        <dbReference type="EMBL" id="SCB36454.1"/>
    </source>
</evidence>
<dbReference type="GO" id="GO:0005975">
    <property type="term" value="P:carbohydrate metabolic process"/>
    <property type="evidence" value="ECO:0007669"/>
    <property type="project" value="InterPro"/>
</dbReference>
<comment type="similarity">
    <text evidence="1 5">Belongs to the glycosyl hydrolase 3 family.</text>
</comment>
<dbReference type="InterPro" id="IPR013783">
    <property type="entry name" value="Ig-like_fold"/>
</dbReference>
<proteinExistence type="inferred from homology"/>
<dbReference type="AlphaFoldDB" id="A0A1C3W9P8"/>
<keyword evidence="3" id="KW-0119">Carbohydrate metabolism</keyword>
<dbReference type="Pfam" id="PF00933">
    <property type="entry name" value="Glyco_hydro_3"/>
    <property type="match status" value="1"/>
</dbReference>
<feature type="domain" description="Fibronectin type III-like" evidence="6">
    <location>
        <begin position="588"/>
        <end position="658"/>
    </location>
</feature>
<dbReference type="GO" id="GO:0004553">
    <property type="term" value="F:hydrolase activity, hydrolyzing O-glycosyl compounds"/>
    <property type="evidence" value="ECO:0007669"/>
    <property type="project" value="InterPro"/>
</dbReference>
<evidence type="ECO:0000256" key="3">
    <source>
        <dbReference type="ARBA" id="ARBA00023277"/>
    </source>
</evidence>
<dbReference type="SUPFAM" id="SSF52279">
    <property type="entry name" value="Beta-D-glucan exohydrolase, C-terminal domain"/>
    <property type="match status" value="1"/>
</dbReference>
<dbReference type="Gene3D" id="3.40.50.1700">
    <property type="entry name" value="Glycoside hydrolase family 3 C-terminal domain"/>
    <property type="match status" value="1"/>
</dbReference>
<dbReference type="Gene3D" id="3.20.20.300">
    <property type="entry name" value="Glycoside hydrolase, family 3, N-terminal domain"/>
    <property type="match status" value="1"/>
</dbReference>
<protein>
    <submittedName>
        <fullName evidence="7">Beta-glucosidase</fullName>
    </submittedName>
</protein>
<evidence type="ECO:0000256" key="4">
    <source>
        <dbReference type="ARBA" id="ARBA00023295"/>
    </source>
</evidence>
<evidence type="ECO:0000313" key="8">
    <source>
        <dbReference type="Proteomes" id="UP000186228"/>
    </source>
</evidence>
<gene>
    <name evidence="7" type="ORF">GA0061100_11383</name>
</gene>
<sequence>MDTHTTVITADKATEEALSLATGADYWTTIDATHNGIRSLRFADGPHGLRVQDDENPDHLGIGRSLPATCFPPAVTLASSWDGELIREIGAALGREARAMGVDVVLGPGLNLKRSPLCGRNFEYYSEDPYLGGMLAAAIVDGMQSQGVGACLKHFAVNNQETDRLRVSANVDERALREIYLRTFEVAVRQSRPWAIMSSYNRINGIHAAQNEWLLSTVLREEWGFDGIVVSDWGGVRDPIASLNAGLDLRMPGRQEDDRLRKAYSAGQVEPDTLKKMVERFRLLAERTRRVGESTTVDYDLHNDLVRLAAAESAVLLTNDGTLPMALATGTRVAVIGELARQPRYQGAGSSYVNSKNVVTGLTALRARAEACGAELTFASGYALDKKFNAEDAAAEAVRVAEKADIVILFLGLPGEYEAEGRDRTMIDLPQDQIALTEALHATGKPIVVAMSNGSAVTTSNWRNNVNAIVEFWLTGQAHGNSVADVLLGDINPSGKLPETIPLRLADTPSYLHFPGVHGNVSYGEGIYVGYRYYDARGIAVDHPFGHGLSYTTFDFVDLDIIEKPLEDPVAFVARVTVRNTGAREGAEVVQLYVADHNDFVDTPPRELRGWKKIRLDPGQSGIVEIAVPRQQLEHWNELTRTWLYPGGPVTVHVGSSSRDIRLKQSIDLPGHPVLVPLTPWSTTGEWLDDPVGGPMLQAIFDSRGGLRGRMGDLMSDPAGRDSARGIPLASIAEFPGVPIDMEEIEALARTVASKSAAA</sequence>
<dbReference type="PANTHER" id="PTHR42715:SF10">
    <property type="entry name" value="BETA-GLUCOSIDASE"/>
    <property type="match status" value="1"/>
</dbReference>
<dbReference type="InterPro" id="IPR002772">
    <property type="entry name" value="Glyco_hydro_3_C"/>
</dbReference>
<dbReference type="SMART" id="SM01217">
    <property type="entry name" value="Fn3_like"/>
    <property type="match status" value="1"/>
</dbReference>
<dbReference type="InterPro" id="IPR050288">
    <property type="entry name" value="Cellulose_deg_GH3"/>
</dbReference>
<evidence type="ECO:0000256" key="5">
    <source>
        <dbReference type="RuleBase" id="RU361161"/>
    </source>
</evidence>
<organism evidence="7 8">
    <name type="scientific">Rhizobium hainanense</name>
    <dbReference type="NCBI Taxonomy" id="52131"/>
    <lineage>
        <taxon>Bacteria</taxon>
        <taxon>Pseudomonadati</taxon>
        <taxon>Pseudomonadota</taxon>
        <taxon>Alphaproteobacteria</taxon>
        <taxon>Hyphomicrobiales</taxon>
        <taxon>Rhizobiaceae</taxon>
        <taxon>Rhizobium/Agrobacterium group</taxon>
        <taxon>Rhizobium</taxon>
    </lineage>
</organism>
<dbReference type="EMBL" id="FMAC01000013">
    <property type="protein sequence ID" value="SCB36454.1"/>
    <property type="molecule type" value="Genomic_DNA"/>
</dbReference>
<accession>A0A1C3W9P8</accession>
<evidence type="ECO:0000256" key="2">
    <source>
        <dbReference type="ARBA" id="ARBA00022801"/>
    </source>
</evidence>
<dbReference type="InterPro" id="IPR001764">
    <property type="entry name" value="Glyco_hydro_3_N"/>
</dbReference>
<reference evidence="8" key="1">
    <citation type="submission" date="2016-08" db="EMBL/GenBank/DDBJ databases">
        <authorList>
            <person name="Varghese N."/>
            <person name="Submissions Spin"/>
        </authorList>
    </citation>
    <scope>NUCLEOTIDE SEQUENCE [LARGE SCALE GENOMIC DNA]</scope>
    <source>
        <strain evidence="8">CCBAU 57015</strain>
    </source>
</reference>
<dbReference type="STRING" id="52131.GA0061100_11383"/>
<dbReference type="InterPro" id="IPR017853">
    <property type="entry name" value="GH"/>
</dbReference>
<dbReference type="PRINTS" id="PR00133">
    <property type="entry name" value="GLHYDRLASE3"/>
</dbReference>
<evidence type="ECO:0000259" key="6">
    <source>
        <dbReference type="SMART" id="SM01217"/>
    </source>
</evidence>
<dbReference type="SUPFAM" id="SSF51445">
    <property type="entry name" value="(Trans)glycosidases"/>
    <property type="match status" value="1"/>
</dbReference>
<name>A0A1C3W9P8_9HYPH</name>
<dbReference type="OrthoDB" id="9781691at2"/>
<dbReference type="Pfam" id="PF01915">
    <property type="entry name" value="Glyco_hydro_3_C"/>
    <property type="match status" value="1"/>
</dbReference>